<accession>E4Z751</accession>
<dbReference type="AlphaFoldDB" id="E4Z751"/>
<protein>
    <submittedName>
        <fullName evidence="2">Uncharacterized protein</fullName>
    </submittedName>
</protein>
<proteinExistence type="predicted"/>
<evidence type="ECO:0000256" key="1">
    <source>
        <dbReference type="SAM" id="MobiDB-lite"/>
    </source>
</evidence>
<feature type="region of interest" description="Disordered" evidence="1">
    <location>
        <begin position="88"/>
        <end position="112"/>
    </location>
</feature>
<organism evidence="2">
    <name type="scientific">Oikopleura dioica</name>
    <name type="common">Tunicate</name>
    <dbReference type="NCBI Taxonomy" id="34765"/>
    <lineage>
        <taxon>Eukaryota</taxon>
        <taxon>Metazoa</taxon>
        <taxon>Chordata</taxon>
        <taxon>Tunicata</taxon>
        <taxon>Appendicularia</taxon>
        <taxon>Copelata</taxon>
        <taxon>Oikopleuridae</taxon>
        <taxon>Oikopleura</taxon>
    </lineage>
</organism>
<name>E4Z751_OIKDI</name>
<dbReference type="Proteomes" id="UP000011014">
    <property type="component" value="Unassembled WGS sequence"/>
</dbReference>
<evidence type="ECO:0000313" key="2">
    <source>
        <dbReference type="EMBL" id="CBY43529.1"/>
    </source>
</evidence>
<sequence length="112" mass="13505">MRYFALISPVEKTAASHKIVFHFFNEWLDTFKAKFTRCSLVLRFGDSVIMKTESHLEDKKNRREQKVDLQKRFFSRKIFRLVEFDGEDDAREGQRNRNAKYKSDCTYQKRSL</sequence>
<reference evidence="2" key="1">
    <citation type="journal article" date="2010" name="Science">
        <title>Plasticity of animal genome architecture unmasked by rapid evolution of a pelagic tunicate.</title>
        <authorList>
            <person name="Denoeud F."/>
            <person name="Henriet S."/>
            <person name="Mungpakdee S."/>
            <person name="Aury J.M."/>
            <person name="Da Silva C."/>
            <person name="Brinkmann H."/>
            <person name="Mikhaleva J."/>
            <person name="Olsen L.C."/>
            <person name="Jubin C."/>
            <person name="Canestro C."/>
            <person name="Bouquet J.M."/>
            <person name="Danks G."/>
            <person name="Poulain J."/>
            <person name="Campsteijn C."/>
            <person name="Adamski M."/>
            <person name="Cross I."/>
            <person name="Yadetie F."/>
            <person name="Muffato M."/>
            <person name="Louis A."/>
            <person name="Butcher S."/>
            <person name="Tsagkogeorga G."/>
            <person name="Konrad A."/>
            <person name="Singh S."/>
            <person name="Jensen M.F."/>
            <person name="Cong E.H."/>
            <person name="Eikeseth-Otteraa H."/>
            <person name="Noel B."/>
            <person name="Anthouard V."/>
            <person name="Porcel B.M."/>
            <person name="Kachouri-Lafond R."/>
            <person name="Nishino A."/>
            <person name="Ugolini M."/>
            <person name="Chourrout P."/>
            <person name="Nishida H."/>
            <person name="Aasland R."/>
            <person name="Huzurbazar S."/>
            <person name="Westhof E."/>
            <person name="Delsuc F."/>
            <person name="Lehrach H."/>
            <person name="Reinhardt R."/>
            <person name="Weissenbach J."/>
            <person name="Roy S.W."/>
            <person name="Artiguenave F."/>
            <person name="Postlethwait J.H."/>
            <person name="Manak J.R."/>
            <person name="Thompson E.M."/>
            <person name="Jaillon O."/>
            <person name="Du Pasquier L."/>
            <person name="Boudinot P."/>
            <person name="Liberles D.A."/>
            <person name="Volff J.N."/>
            <person name="Philippe H."/>
            <person name="Lenhard B."/>
            <person name="Roest Crollius H."/>
            <person name="Wincker P."/>
            <person name="Chourrout D."/>
        </authorList>
    </citation>
    <scope>NUCLEOTIDE SEQUENCE [LARGE SCALE GENOMIC DNA]</scope>
</reference>
<dbReference type="EMBL" id="FN658344">
    <property type="protein sequence ID" value="CBY43529.1"/>
    <property type="molecule type" value="Genomic_DNA"/>
</dbReference>
<gene>
    <name evidence="2" type="ORF">GSOID_T00028135001</name>
</gene>